<comment type="caution">
    <text evidence="2">The sequence shown here is derived from an EMBL/GenBank/DDBJ whole genome shotgun (WGS) entry which is preliminary data.</text>
</comment>
<keyword evidence="1" id="KW-0812">Transmembrane</keyword>
<evidence type="ECO:0000313" key="3">
    <source>
        <dbReference type="Proteomes" id="UP000239001"/>
    </source>
</evidence>
<feature type="transmembrane region" description="Helical" evidence="1">
    <location>
        <begin position="91"/>
        <end position="114"/>
    </location>
</feature>
<dbReference type="EMBL" id="PXOH01000064">
    <property type="protein sequence ID" value="PSF29441.1"/>
    <property type="molecule type" value="Genomic_DNA"/>
</dbReference>
<sequence length="208" mass="22949">MIAVTRRRTSTNLWSKLLKKFTLSQVLLFSWATMMLNLSQMLLKTGNLSPTALIGYSIFLVSILMCAYLYAWSSPRRQLVRLQRLLDRVGLWPIAWLVSFLVFLLDGISVPVFAGTTTPTPSLSSGFFFTNIQTKINGIFAGTNAATIVPITKFGFGVLQVLFIVYIAWAVSKVIGSSREEEDWKQAAKTPLIVAAGVFGGDYAIGLV</sequence>
<evidence type="ECO:0000256" key="1">
    <source>
        <dbReference type="SAM" id="Phobius"/>
    </source>
</evidence>
<dbReference type="RefSeq" id="WP_106459488.1">
    <property type="nucleotide sequence ID" value="NZ_PXOH01000064.1"/>
</dbReference>
<gene>
    <name evidence="2" type="ORF">C7H19_24285</name>
</gene>
<keyword evidence="3" id="KW-1185">Reference proteome</keyword>
<keyword evidence="1" id="KW-1133">Transmembrane helix</keyword>
<protein>
    <submittedName>
        <fullName evidence="2">Uncharacterized protein</fullName>
    </submittedName>
</protein>
<feature type="transmembrane region" description="Helical" evidence="1">
    <location>
        <begin position="53"/>
        <end position="71"/>
    </location>
</feature>
<accession>A0A2T1LQW2</accession>
<dbReference type="Proteomes" id="UP000239001">
    <property type="component" value="Unassembled WGS sequence"/>
</dbReference>
<feature type="transmembrane region" description="Helical" evidence="1">
    <location>
        <begin position="21"/>
        <end position="41"/>
    </location>
</feature>
<dbReference type="OrthoDB" id="485246at2"/>
<reference evidence="2 3" key="1">
    <citation type="submission" date="2018-03" db="EMBL/GenBank/DDBJ databases">
        <title>The ancient ancestry and fast evolution of plastids.</title>
        <authorList>
            <person name="Moore K.R."/>
            <person name="Magnabosco C."/>
            <person name="Momper L."/>
            <person name="Gold D.A."/>
            <person name="Bosak T."/>
            <person name="Fournier G.P."/>
        </authorList>
    </citation>
    <scope>NUCLEOTIDE SEQUENCE [LARGE SCALE GENOMIC DNA]</scope>
    <source>
        <strain evidence="2 3">CCALA 016</strain>
    </source>
</reference>
<name>A0A2T1LQW2_9CHRO</name>
<evidence type="ECO:0000313" key="2">
    <source>
        <dbReference type="EMBL" id="PSF29441.1"/>
    </source>
</evidence>
<dbReference type="AlphaFoldDB" id="A0A2T1LQW2"/>
<keyword evidence="1" id="KW-0472">Membrane</keyword>
<feature type="transmembrane region" description="Helical" evidence="1">
    <location>
        <begin position="154"/>
        <end position="171"/>
    </location>
</feature>
<reference evidence="2 3" key="2">
    <citation type="submission" date="2018-03" db="EMBL/GenBank/DDBJ databases">
        <authorList>
            <person name="Keele B.F."/>
        </authorList>
    </citation>
    <scope>NUCLEOTIDE SEQUENCE [LARGE SCALE GENOMIC DNA]</scope>
    <source>
        <strain evidence="2 3">CCALA 016</strain>
    </source>
</reference>
<proteinExistence type="predicted"/>
<organism evidence="2 3">
    <name type="scientific">Aphanothece hegewaldii CCALA 016</name>
    <dbReference type="NCBI Taxonomy" id="2107694"/>
    <lineage>
        <taxon>Bacteria</taxon>
        <taxon>Bacillati</taxon>
        <taxon>Cyanobacteriota</taxon>
        <taxon>Cyanophyceae</taxon>
        <taxon>Oscillatoriophycideae</taxon>
        <taxon>Chroococcales</taxon>
        <taxon>Aphanothecaceae</taxon>
        <taxon>Aphanothece</taxon>
    </lineage>
</organism>